<dbReference type="PIRSF" id="PIRSF015582">
    <property type="entry name" value="Cit_lyase_B"/>
    <property type="match status" value="1"/>
</dbReference>
<gene>
    <name evidence="8" type="ORF">DX908_13095</name>
</gene>
<reference evidence="8 9" key="1">
    <citation type="submission" date="2018-08" db="EMBL/GenBank/DDBJ databases">
        <title>Parvularcula sp. SM1705, isolated from surface water of the South Sea China.</title>
        <authorList>
            <person name="Sun L."/>
        </authorList>
    </citation>
    <scope>NUCLEOTIDE SEQUENCE [LARGE SCALE GENOMIC DNA]</scope>
    <source>
        <strain evidence="8 9">SM1705</strain>
    </source>
</reference>
<evidence type="ECO:0000256" key="4">
    <source>
        <dbReference type="ARBA" id="ARBA00022842"/>
    </source>
</evidence>
<evidence type="ECO:0000313" key="8">
    <source>
        <dbReference type="EMBL" id="RFB06120.1"/>
    </source>
</evidence>
<dbReference type="PANTHER" id="PTHR32308:SF0">
    <property type="entry name" value="HPCH_HPAI ALDOLASE_CITRATE LYASE DOMAIN-CONTAINING PROTEIN"/>
    <property type="match status" value="1"/>
</dbReference>
<comment type="cofactor">
    <cofactor evidence="1">
        <name>Mg(2+)</name>
        <dbReference type="ChEBI" id="CHEBI:18420"/>
    </cofactor>
</comment>
<dbReference type="EMBL" id="QUQO01000001">
    <property type="protein sequence ID" value="RFB06120.1"/>
    <property type="molecule type" value="Genomic_DNA"/>
</dbReference>
<keyword evidence="3 6" id="KW-0479">Metal-binding</keyword>
<dbReference type="SUPFAM" id="SSF51621">
    <property type="entry name" value="Phosphoenolpyruvate/pyruvate domain"/>
    <property type="match status" value="1"/>
</dbReference>
<feature type="binding site" evidence="5">
    <location>
        <position position="71"/>
    </location>
    <ligand>
        <name>substrate</name>
    </ligand>
</feature>
<feature type="binding site" evidence="6">
    <location>
        <position position="124"/>
    </location>
    <ligand>
        <name>Mg(2+)</name>
        <dbReference type="ChEBI" id="CHEBI:18420"/>
    </ligand>
</feature>
<name>A0A371RKY1_9PROT</name>
<feature type="binding site" evidence="6">
    <location>
        <position position="150"/>
    </location>
    <ligand>
        <name>Mg(2+)</name>
        <dbReference type="ChEBI" id="CHEBI:18420"/>
    </ligand>
</feature>
<comment type="similarity">
    <text evidence="2">Belongs to the HpcH/HpaI aldolase family.</text>
</comment>
<evidence type="ECO:0000256" key="6">
    <source>
        <dbReference type="PIRSR" id="PIRSR015582-2"/>
    </source>
</evidence>
<dbReference type="RefSeq" id="WP_116392753.1">
    <property type="nucleotide sequence ID" value="NZ_QUQO01000001.1"/>
</dbReference>
<evidence type="ECO:0000259" key="7">
    <source>
        <dbReference type="Pfam" id="PF03328"/>
    </source>
</evidence>
<dbReference type="AlphaFoldDB" id="A0A371RKY1"/>
<dbReference type="GO" id="GO:0016829">
    <property type="term" value="F:lyase activity"/>
    <property type="evidence" value="ECO:0007669"/>
    <property type="project" value="UniProtKB-KW"/>
</dbReference>
<comment type="caution">
    <text evidence="8">The sequence shown here is derived from an EMBL/GenBank/DDBJ whole genome shotgun (WGS) entry which is preliminary data.</text>
</comment>
<evidence type="ECO:0000256" key="1">
    <source>
        <dbReference type="ARBA" id="ARBA00001946"/>
    </source>
</evidence>
<dbReference type="OrthoDB" id="9800547at2"/>
<dbReference type="InterPro" id="IPR040442">
    <property type="entry name" value="Pyrv_kinase-like_dom_sf"/>
</dbReference>
<dbReference type="PANTHER" id="PTHR32308">
    <property type="entry name" value="LYASE BETA SUBUNIT, PUTATIVE (AFU_ORTHOLOGUE AFUA_4G13030)-RELATED"/>
    <property type="match status" value="1"/>
</dbReference>
<accession>A0A371RKY1</accession>
<evidence type="ECO:0000256" key="3">
    <source>
        <dbReference type="ARBA" id="ARBA00022723"/>
    </source>
</evidence>
<sequence>MTSLETEGWRSLLFVPGSRPDRFDKALAAGADVVCIDLEDAVAPDGKDDAREQTFGYLAQPRDGGPALGLRINGVDTEAGARDLNAIGGLNGADFLMLPKVADLADIEAVIAAGCDLPIIVVLESANGVLEARAIAQHGAVIAAIYGAIDLSADIGCSLDWEAHLYGRSHCALCFGAEQKVLFDSPYLDVKDLDGLKEMTSRAARLGIHARSAIHPAQLAPIHEALNPSAEEVAEARRILEAFDAAKGGVALLDGKMIELPVIKSARRVLARAGD</sequence>
<dbReference type="InParanoid" id="A0A371RKY1"/>
<dbReference type="GO" id="GO:0006107">
    <property type="term" value="P:oxaloacetate metabolic process"/>
    <property type="evidence" value="ECO:0007669"/>
    <property type="project" value="TreeGrafter"/>
</dbReference>
<dbReference type="Pfam" id="PF03328">
    <property type="entry name" value="HpcH_HpaI"/>
    <property type="match status" value="1"/>
</dbReference>
<evidence type="ECO:0000256" key="5">
    <source>
        <dbReference type="PIRSR" id="PIRSR015582-1"/>
    </source>
</evidence>
<evidence type="ECO:0000256" key="2">
    <source>
        <dbReference type="ARBA" id="ARBA00005568"/>
    </source>
</evidence>
<dbReference type="Gene3D" id="3.20.20.60">
    <property type="entry name" value="Phosphoenolpyruvate-binding domains"/>
    <property type="match status" value="1"/>
</dbReference>
<dbReference type="Proteomes" id="UP000264589">
    <property type="component" value="Unassembled WGS sequence"/>
</dbReference>
<feature type="binding site" evidence="5">
    <location>
        <position position="124"/>
    </location>
    <ligand>
        <name>substrate</name>
    </ligand>
</feature>
<proteinExistence type="inferred from homology"/>
<dbReference type="GO" id="GO:0000287">
    <property type="term" value="F:magnesium ion binding"/>
    <property type="evidence" value="ECO:0007669"/>
    <property type="project" value="TreeGrafter"/>
</dbReference>
<keyword evidence="9" id="KW-1185">Reference proteome</keyword>
<organism evidence="8 9">
    <name type="scientific">Parvularcula marina</name>
    <dbReference type="NCBI Taxonomy" id="2292771"/>
    <lineage>
        <taxon>Bacteria</taxon>
        <taxon>Pseudomonadati</taxon>
        <taxon>Pseudomonadota</taxon>
        <taxon>Alphaproteobacteria</taxon>
        <taxon>Parvularculales</taxon>
        <taxon>Parvularculaceae</taxon>
        <taxon>Parvularcula</taxon>
    </lineage>
</organism>
<keyword evidence="8" id="KW-0456">Lyase</keyword>
<dbReference type="InterPro" id="IPR015813">
    <property type="entry name" value="Pyrv/PenolPyrv_kinase-like_dom"/>
</dbReference>
<keyword evidence="4 6" id="KW-0460">Magnesium</keyword>
<protein>
    <submittedName>
        <fullName evidence="8">CoA ester lyase</fullName>
    </submittedName>
</protein>
<dbReference type="InterPro" id="IPR005000">
    <property type="entry name" value="Aldolase/citrate-lyase_domain"/>
</dbReference>
<dbReference type="InterPro" id="IPR011206">
    <property type="entry name" value="Citrate_lyase_beta/mcl1/mcl2"/>
</dbReference>
<evidence type="ECO:0000313" key="9">
    <source>
        <dbReference type="Proteomes" id="UP000264589"/>
    </source>
</evidence>
<dbReference type="FunCoup" id="A0A371RKY1">
    <property type="interactions" value="232"/>
</dbReference>
<feature type="domain" description="HpcH/HpaI aldolase/citrate lyase" evidence="7">
    <location>
        <begin position="10"/>
        <end position="216"/>
    </location>
</feature>